<dbReference type="InterPro" id="IPR025714">
    <property type="entry name" value="Methyltranfer_dom"/>
</dbReference>
<reference evidence="3 4" key="1">
    <citation type="submission" date="2017-06" db="EMBL/GenBank/DDBJ databases">
        <title>Novel microbial phyla capable of carbon fixation and sulfur reduction in deep-sea sediments.</title>
        <authorList>
            <person name="Huang J."/>
            <person name="Baker B."/>
            <person name="Wang Y."/>
        </authorList>
    </citation>
    <scope>NUCLEOTIDE SEQUENCE [LARGE SCALE GENOMIC DNA]</scope>
    <source>
        <strain evidence="3">B3_LCP</strain>
    </source>
</reference>
<feature type="domain" description="Methyltransferase" evidence="2">
    <location>
        <begin position="67"/>
        <end position="170"/>
    </location>
</feature>
<evidence type="ECO:0000313" key="3">
    <source>
        <dbReference type="EMBL" id="TKJ40325.1"/>
    </source>
</evidence>
<keyword evidence="1" id="KW-1133">Transmembrane helix</keyword>
<keyword evidence="3" id="KW-0808">Transferase</keyword>
<dbReference type="AlphaFoldDB" id="A0A532UZD7"/>
<gene>
    <name evidence="3" type="ORF">CEE37_08340</name>
</gene>
<dbReference type="Pfam" id="PF13847">
    <property type="entry name" value="Methyltransf_31"/>
    <property type="match status" value="1"/>
</dbReference>
<dbReference type="EMBL" id="NJBN01000005">
    <property type="protein sequence ID" value="TKJ40325.1"/>
    <property type="molecule type" value="Genomic_DNA"/>
</dbReference>
<dbReference type="SUPFAM" id="SSF53335">
    <property type="entry name" value="S-adenosyl-L-methionine-dependent methyltransferases"/>
    <property type="match status" value="1"/>
</dbReference>
<dbReference type="PANTHER" id="PTHR45128">
    <property type="entry name" value="METHYLTRANSFERASE TYPE 11"/>
    <property type="match status" value="1"/>
</dbReference>
<dbReference type="InterPro" id="IPR053173">
    <property type="entry name" value="SAM-binding_MTase"/>
</dbReference>
<dbReference type="GO" id="GO:0032259">
    <property type="term" value="P:methylation"/>
    <property type="evidence" value="ECO:0007669"/>
    <property type="project" value="UniProtKB-KW"/>
</dbReference>
<dbReference type="CDD" id="cd02440">
    <property type="entry name" value="AdoMet_MTases"/>
    <property type="match status" value="1"/>
</dbReference>
<keyword evidence="3" id="KW-0489">Methyltransferase</keyword>
<proteinExistence type="predicted"/>
<dbReference type="GO" id="GO:0008168">
    <property type="term" value="F:methyltransferase activity"/>
    <property type="evidence" value="ECO:0007669"/>
    <property type="project" value="UniProtKB-KW"/>
</dbReference>
<sequence length="278" mass="31694">MEGKQTKRCRSRTVKYDLVKDKLEQIVGTSPLLRKLFFGALDRLFLRSRYVRREINSLKQSGFRPDSILDAGSGFGQYSFRLAKTFPSVEVIGLDTKQEIVESGNRLAKAFGLGNVRFMTGDLLDLQYVNDFDLVVNVDVLEHIEDDRKVITNIGKALKKDGLFLLTTPYFDGSDVGGTFYVDEHVRPGYSRSDLESKLDAADLNLEKFAITYGSWGNVAWTLLQKWPMGWLARRIWILPLIILYFLFVYPIALFCMHMDMNRTNNRGGGILAIAKKK</sequence>
<name>A0A532UZD7_UNCL8</name>
<dbReference type="Proteomes" id="UP000319619">
    <property type="component" value="Unassembled WGS sequence"/>
</dbReference>
<feature type="transmembrane region" description="Helical" evidence="1">
    <location>
        <begin position="236"/>
        <end position="257"/>
    </location>
</feature>
<evidence type="ECO:0000256" key="1">
    <source>
        <dbReference type="SAM" id="Phobius"/>
    </source>
</evidence>
<keyword evidence="1" id="KW-0812">Transmembrane</keyword>
<dbReference type="InterPro" id="IPR029063">
    <property type="entry name" value="SAM-dependent_MTases_sf"/>
</dbReference>
<evidence type="ECO:0000313" key="4">
    <source>
        <dbReference type="Proteomes" id="UP000319619"/>
    </source>
</evidence>
<protein>
    <submittedName>
        <fullName evidence="3">Methyltransferase type 11</fullName>
    </submittedName>
</protein>
<evidence type="ECO:0000259" key="2">
    <source>
        <dbReference type="Pfam" id="PF13847"/>
    </source>
</evidence>
<dbReference type="Gene3D" id="3.40.50.150">
    <property type="entry name" value="Vaccinia Virus protein VP39"/>
    <property type="match status" value="1"/>
</dbReference>
<organism evidence="3 4">
    <name type="scientific">candidate division LCP-89 bacterium B3_LCP</name>
    <dbReference type="NCBI Taxonomy" id="2012998"/>
    <lineage>
        <taxon>Bacteria</taxon>
        <taxon>Pseudomonadati</taxon>
        <taxon>Bacteria division LCP-89</taxon>
    </lineage>
</organism>
<comment type="caution">
    <text evidence="3">The sequence shown here is derived from an EMBL/GenBank/DDBJ whole genome shotgun (WGS) entry which is preliminary data.</text>
</comment>
<keyword evidence="1" id="KW-0472">Membrane</keyword>
<accession>A0A532UZD7</accession>